<evidence type="ECO:0000313" key="3">
    <source>
        <dbReference type="Proteomes" id="UP000005240"/>
    </source>
</evidence>
<dbReference type="OrthoDB" id="3046222at2759"/>
<dbReference type="VEuPathDB" id="FungiDB:PTTG_29867"/>
<keyword evidence="3" id="KW-1185">Reference proteome</keyword>
<dbReference type="Proteomes" id="UP000005240">
    <property type="component" value="Unassembled WGS sequence"/>
</dbReference>
<reference evidence="1" key="1">
    <citation type="submission" date="2009-11" db="EMBL/GenBank/DDBJ databases">
        <authorList>
            <consortium name="The Broad Institute Genome Sequencing Platform"/>
            <person name="Ward D."/>
            <person name="Feldgarden M."/>
            <person name="Earl A."/>
            <person name="Young S.K."/>
            <person name="Zeng Q."/>
            <person name="Koehrsen M."/>
            <person name="Alvarado L."/>
            <person name="Berlin A."/>
            <person name="Bochicchio J."/>
            <person name="Borenstein D."/>
            <person name="Chapman S.B."/>
            <person name="Chen Z."/>
            <person name="Engels R."/>
            <person name="Freedman E."/>
            <person name="Gellesch M."/>
            <person name="Goldberg J."/>
            <person name="Griggs A."/>
            <person name="Gujja S."/>
            <person name="Heilman E."/>
            <person name="Heiman D."/>
            <person name="Hepburn T."/>
            <person name="Howarth C."/>
            <person name="Jen D."/>
            <person name="Larson L."/>
            <person name="Lewis B."/>
            <person name="Mehta T."/>
            <person name="Park D."/>
            <person name="Pearson M."/>
            <person name="Roberts A."/>
            <person name="Saif S."/>
            <person name="Shea T."/>
            <person name="Shenoy N."/>
            <person name="Sisk P."/>
            <person name="Stolte C."/>
            <person name="Sykes S."/>
            <person name="Thomson T."/>
            <person name="Walk T."/>
            <person name="White J."/>
            <person name="Yandava C."/>
            <person name="Izard J."/>
            <person name="Baranova O.V."/>
            <person name="Blanton J.M."/>
            <person name="Tanner A.C."/>
            <person name="Dewhirst F.E."/>
            <person name="Haas B."/>
            <person name="Nusbaum C."/>
            <person name="Birren B."/>
        </authorList>
    </citation>
    <scope>NUCLEOTIDE SEQUENCE [LARGE SCALE GENOMIC DNA]</scope>
    <source>
        <strain evidence="1">1-1 BBBD Race 1</strain>
    </source>
</reference>
<sequence length="452" mass="50918">PKCPGAAGRCPGKVTWEACNGTALQFDFHIPSGWALLRHQGLHDHPWPESKKPDPLPRADLKAEIVKNPSASAFKLKMGQPSTLDDPITSITEIHGSFINADCLRYYHRLMLQELNIVPDKLGAGVGDKFMMDLFQWNARGLLIISSGFQTECEHFTFQTKWMAKRLLARDDKNKAYQGGLISDVTYRFFENGYLLTTSMFWFKAAYMDVFACTDPMRATKMIKGCHQNFRAQVTRVRRNCSILSADQDADFQNKCMALLDPIKEGGLTHEEKLNELRRLFPKTKCWLDWWTMSDIQLMLFPSCQPMLDDHPDGEDGLPDTTNAIKSMHCVYHMISSGKKCLIVGMVELLGFISVLEEEYNAVMCGVLVEYGSQTKMQVNISHSMGWAKPKKRKFINNGRPPDTTTGLLDGPKTSIKKKNAGVELRPVLGRRQLLEGNVALVRCLHGDPGDV</sequence>
<name>A0A180G1D0_PUCT1</name>
<proteinExistence type="predicted"/>
<reference evidence="1" key="2">
    <citation type="submission" date="2016-05" db="EMBL/GenBank/DDBJ databases">
        <title>Comparative analysis highlights variable genome content of wheat rusts and divergence of the mating loci.</title>
        <authorList>
            <person name="Cuomo C.A."/>
            <person name="Bakkeren G."/>
            <person name="Szabo L."/>
            <person name="Khalil H."/>
            <person name="Joly D."/>
            <person name="Goldberg J."/>
            <person name="Young S."/>
            <person name="Zeng Q."/>
            <person name="Fellers J."/>
        </authorList>
    </citation>
    <scope>NUCLEOTIDE SEQUENCE [LARGE SCALE GENOMIC DNA]</scope>
    <source>
        <strain evidence="1">1-1 BBBD Race 1</strain>
    </source>
</reference>
<reference evidence="2 3" key="3">
    <citation type="journal article" date="2017" name="G3 (Bethesda)">
        <title>Comparative analysis highlights variable genome content of wheat rusts and divergence of the mating loci.</title>
        <authorList>
            <person name="Cuomo C.A."/>
            <person name="Bakkeren G."/>
            <person name="Khalil H.B."/>
            <person name="Panwar V."/>
            <person name="Joly D."/>
            <person name="Linning R."/>
            <person name="Sakthikumar S."/>
            <person name="Song X."/>
            <person name="Adiconis X."/>
            <person name="Fan L."/>
            <person name="Goldberg J.M."/>
            <person name="Levin J.Z."/>
            <person name="Young S."/>
            <person name="Zeng Q."/>
            <person name="Anikster Y."/>
            <person name="Bruce M."/>
            <person name="Wang M."/>
            <person name="Yin C."/>
            <person name="McCallum B."/>
            <person name="Szabo L.J."/>
            <person name="Hulbert S."/>
            <person name="Chen X."/>
            <person name="Fellers J.P."/>
        </authorList>
    </citation>
    <scope>NUCLEOTIDE SEQUENCE</scope>
    <source>
        <strain evidence="3">Isolate 1-1 / race 1 (BBBD)</strain>
        <strain evidence="2">isolate 1-1 / race 1 (BBBD)</strain>
    </source>
</reference>
<organism evidence="1">
    <name type="scientific">Puccinia triticina (isolate 1-1 / race 1 (BBBD))</name>
    <name type="common">Brown leaf rust fungus</name>
    <dbReference type="NCBI Taxonomy" id="630390"/>
    <lineage>
        <taxon>Eukaryota</taxon>
        <taxon>Fungi</taxon>
        <taxon>Dikarya</taxon>
        <taxon>Basidiomycota</taxon>
        <taxon>Pucciniomycotina</taxon>
        <taxon>Pucciniomycetes</taxon>
        <taxon>Pucciniales</taxon>
        <taxon>Pucciniaceae</taxon>
        <taxon>Puccinia</taxon>
    </lineage>
</organism>
<feature type="non-terminal residue" evidence="1">
    <location>
        <position position="1"/>
    </location>
</feature>
<evidence type="ECO:0000313" key="1">
    <source>
        <dbReference type="EMBL" id="OAV86505.1"/>
    </source>
</evidence>
<dbReference type="STRING" id="630390.A0A180G1D0"/>
<accession>A0A180G1D0</accession>
<dbReference type="AlphaFoldDB" id="A0A180G1D0"/>
<dbReference type="EnsemblFungi" id="PTTG_29867-t43_1">
    <property type="protein sequence ID" value="PTTG_29867-t43_1-p1"/>
    <property type="gene ID" value="PTTG_29867"/>
</dbReference>
<evidence type="ECO:0000313" key="2">
    <source>
        <dbReference type="EnsemblFungi" id="PTTG_29867-t43_1-p1"/>
    </source>
</evidence>
<protein>
    <submittedName>
        <fullName evidence="1 2">Uncharacterized protein</fullName>
    </submittedName>
</protein>
<dbReference type="EMBL" id="ADAS02001059">
    <property type="protein sequence ID" value="OAV86505.1"/>
    <property type="molecule type" value="Genomic_DNA"/>
</dbReference>
<reference evidence="2" key="4">
    <citation type="submission" date="2025-05" db="UniProtKB">
        <authorList>
            <consortium name="EnsemblFungi"/>
        </authorList>
    </citation>
    <scope>IDENTIFICATION</scope>
    <source>
        <strain evidence="2">isolate 1-1 / race 1 (BBBD)</strain>
    </source>
</reference>
<gene>
    <name evidence="1" type="ORF">PTTG_29867</name>
</gene>